<reference evidence="1" key="1">
    <citation type="submission" date="2012-09" db="EMBL/GenBank/DDBJ databases">
        <authorList>
            <person name="Martin A.A."/>
        </authorList>
    </citation>
    <scope>NUCLEOTIDE SEQUENCE</scope>
</reference>
<sequence>MRAFNTTSTFMHLVDWQKACYDNSLRFHTLEQIVPLDSEEYLKQGVEANVGKGPYFFSGTKVGSTLRVKTWANNPSLAFDPPDKRNKLKQAFFDCCPPTWEFEDFVFSTDWSANPFISYQKYTLHKSSKSICSAELESGQTVPYQSFLIEVGKRYNARPIGVEFKELDPIRINFLIGHQAIEMAYAFSSVTAPGITDLMQLDKYDGKDPSKLEINVVKAPYCEARLLNDMAAVNVQRGIEAGSQCLSISSCTCLE</sequence>
<evidence type="ECO:0000313" key="1">
    <source>
        <dbReference type="Proteomes" id="UP000035642"/>
    </source>
</evidence>
<proteinExistence type="predicted"/>
<protein>
    <submittedName>
        <fullName evidence="2">Aldedh domain-containing protein</fullName>
    </submittedName>
</protein>
<evidence type="ECO:0000313" key="2">
    <source>
        <dbReference type="WBParaSite" id="ACAC_0000814101-mRNA-1"/>
    </source>
</evidence>
<reference evidence="2" key="2">
    <citation type="submission" date="2016-04" db="UniProtKB">
        <authorList>
            <consortium name="WormBaseParasite"/>
        </authorList>
    </citation>
    <scope>IDENTIFICATION</scope>
</reference>
<dbReference type="WBParaSite" id="ACAC_0000814101-mRNA-1">
    <property type="protein sequence ID" value="ACAC_0000814101-mRNA-1"/>
    <property type="gene ID" value="ACAC_0000814101"/>
</dbReference>
<accession>A0A0K0DC83</accession>
<keyword evidence="1" id="KW-1185">Reference proteome</keyword>
<organism evidence="1 2">
    <name type="scientific">Angiostrongylus cantonensis</name>
    <name type="common">Rat lungworm</name>
    <dbReference type="NCBI Taxonomy" id="6313"/>
    <lineage>
        <taxon>Eukaryota</taxon>
        <taxon>Metazoa</taxon>
        <taxon>Ecdysozoa</taxon>
        <taxon>Nematoda</taxon>
        <taxon>Chromadorea</taxon>
        <taxon>Rhabditida</taxon>
        <taxon>Rhabditina</taxon>
        <taxon>Rhabditomorpha</taxon>
        <taxon>Strongyloidea</taxon>
        <taxon>Metastrongylidae</taxon>
        <taxon>Angiostrongylus</taxon>
    </lineage>
</organism>
<name>A0A0K0DC83_ANGCA</name>
<dbReference type="Proteomes" id="UP000035642">
    <property type="component" value="Unassembled WGS sequence"/>
</dbReference>
<dbReference type="AlphaFoldDB" id="A0A0K0DC83"/>